<gene>
    <name evidence="4" type="ORF">CLV43_102330</name>
</gene>
<reference evidence="4 5" key="1">
    <citation type="submission" date="2018-03" db="EMBL/GenBank/DDBJ databases">
        <title>Genomic Encyclopedia of Archaeal and Bacterial Type Strains, Phase II (KMG-II): from individual species to whole genera.</title>
        <authorList>
            <person name="Goeker M."/>
        </authorList>
    </citation>
    <scope>NUCLEOTIDE SEQUENCE [LARGE SCALE GENOMIC DNA]</scope>
    <source>
        <strain evidence="4 5">DSM 44720</strain>
    </source>
</reference>
<dbReference type="CDD" id="cd05233">
    <property type="entry name" value="SDR_c"/>
    <property type="match status" value="1"/>
</dbReference>
<accession>A0A2T0TGK9</accession>
<dbReference type="Gene3D" id="3.40.50.720">
    <property type="entry name" value="NAD(P)-binding Rossmann-like Domain"/>
    <property type="match status" value="1"/>
</dbReference>
<feature type="chain" id="PRO_5038764567" evidence="3">
    <location>
        <begin position="27"/>
        <end position="255"/>
    </location>
</feature>
<dbReference type="InterPro" id="IPR036291">
    <property type="entry name" value="NAD(P)-bd_dom_sf"/>
</dbReference>
<organism evidence="4 5">
    <name type="scientific">Umezawaea tangerina</name>
    <dbReference type="NCBI Taxonomy" id="84725"/>
    <lineage>
        <taxon>Bacteria</taxon>
        <taxon>Bacillati</taxon>
        <taxon>Actinomycetota</taxon>
        <taxon>Actinomycetes</taxon>
        <taxon>Pseudonocardiales</taxon>
        <taxon>Pseudonocardiaceae</taxon>
        <taxon>Umezawaea</taxon>
    </lineage>
</organism>
<dbReference type="SUPFAM" id="SSF51735">
    <property type="entry name" value="NAD(P)-binding Rossmann-fold domains"/>
    <property type="match status" value="1"/>
</dbReference>
<dbReference type="PRINTS" id="PR00081">
    <property type="entry name" value="GDHRDH"/>
</dbReference>
<dbReference type="EMBL" id="PVTF01000002">
    <property type="protein sequence ID" value="PRY44765.1"/>
    <property type="molecule type" value="Genomic_DNA"/>
</dbReference>
<evidence type="ECO:0000313" key="4">
    <source>
        <dbReference type="EMBL" id="PRY44765.1"/>
    </source>
</evidence>
<dbReference type="OrthoDB" id="9804774at2"/>
<dbReference type="FunFam" id="3.40.50.720:FF:000084">
    <property type="entry name" value="Short-chain dehydrogenase reductase"/>
    <property type="match status" value="1"/>
</dbReference>
<comment type="similarity">
    <text evidence="1">Belongs to the short-chain dehydrogenases/reductases (SDR) family.</text>
</comment>
<dbReference type="PROSITE" id="PS00061">
    <property type="entry name" value="ADH_SHORT"/>
    <property type="match status" value="1"/>
</dbReference>
<comment type="caution">
    <text evidence="4">The sequence shown here is derived from an EMBL/GenBank/DDBJ whole genome shotgun (WGS) entry which is preliminary data.</text>
</comment>
<dbReference type="PANTHER" id="PTHR43639">
    <property type="entry name" value="OXIDOREDUCTASE, SHORT-CHAIN DEHYDROGENASE/REDUCTASE FAMILY (AFU_ORTHOLOGUE AFUA_5G02870)"/>
    <property type="match status" value="1"/>
</dbReference>
<dbReference type="PANTHER" id="PTHR43639:SF1">
    <property type="entry name" value="SHORT-CHAIN DEHYDROGENASE_REDUCTASE FAMILY PROTEIN"/>
    <property type="match status" value="1"/>
</dbReference>
<evidence type="ECO:0000313" key="5">
    <source>
        <dbReference type="Proteomes" id="UP000239494"/>
    </source>
</evidence>
<dbReference type="PRINTS" id="PR00080">
    <property type="entry name" value="SDRFAMILY"/>
</dbReference>
<name>A0A2T0TGK9_9PSEU</name>
<evidence type="ECO:0000256" key="1">
    <source>
        <dbReference type="ARBA" id="ARBA00006484"/>
    </source>
</evidence>
<dbReference type="AlphaFoldDB" id="A0A2T0TGK9"/>
<keyword evidence="3" id="KW-0732">Signal</keyword>
<keyword evidence="5" id="KW-1185">Reference proteome</keyword>
<dbReference type="InterPro" id="IPR002347">
    <property type="entry name" value="SDR_fam"/>
</dbReference>
<evidence type="ECO:0000256" key="2">
    <source>
        <dbReference type="ARBA" id="ARBA00023002"/>
    </source>
</evidence>
<evidence type="ECO:0000256" key="3">
    <source>
        <dbReference type="SAM" id="SignalP"/>
    </source>
</evidence>
<dbReference type="GO" id="GO:0016491">
    <property type="term" value="F:oxidoreductase activity"/>
    <property type="evidence" value="ECO:0007669"/>
    <property type="project" value="UniProtKB-KW"/>
</dbReference>
<feature type="signal peptide" evidence="3">
    <location>
        <begin position="1"/>
        <end position="26"/>
    </location>
</feature>
<protein>
    <submittedName>
        <fullName evidence="4">NAD(P)-dependent dehydrogenase (Short-subunit alcohol dehydrogenase family)</fullName>
    </submittedName>
</protein>
<sequence length="255" mass="25852">MSRRRVLVTGASRPAGIGAAAAAALAARGAAVAVHARADVEAAEAVVASLSGDGHTVVVADLADPEQVAKMVDQAVAVLGGVDVLVNNAALHVEHPVAETSYADWQAVWRRTLDVNLVGTANATWCVVDHLLHRPEGPAGASIVMVGSRGAYRGEPVVSAYGASKAGMHAFAQSMAVALAPHGIGVAAVAPGFTITDLTEELLDGPERGAILAQHPFGRVASAAEIGAAIAWLASPEAQWASGTVLDLNGASYLR</sequence>
<keyword evidence="2" id="KW-0560">Oxidoreductase</keyword>
<dbReference type="Proteomes" id="UP000239494">
    <property type="component" value="Unassembled WGS sequence"/>
</dbReference>
<dbReference type="InterPro" id="IPR020904">
    <property type="entry name" value="Sc_DH/Rdtase_CS"/>
</dbReference>
<dbReference type="RefSeq" id="WP_106186354.1">
    <property type="nucleotide sequence ID" value="NZ_PVTF01000002.1"/>
</dbReference>
<proteinExistence type="inferred from homology"/>
<dbReference type="Pfam" id="PF13561">
    <property type="entry name" value="adh_short_C2"/>
    <property type="match status" value="1"/>
</dbReference>